<reference evidence="1 2" key="1">
    <citation type="submission" date="2020-08" db="EMBL/GenBank/DDBJ databases">
        <title>Whole genome shotgun sequence of Actinoplanes ianthinogenes NBRC 13996.</title>
        <authorList>
            <person name="Komaki H."/>
            <person name="Tamura T."/>
        </authorList>
    </citation>
    <scope>NUCLEOTIDE SEQUENCE [LARGE SCALE GENOMIC DNA]</scope>
    <source>
        <strain evidence="1 2">NBRC 13996</strain>
    </source>
</reference>
<dbReference type="Proteomes" id="UP000676967">
    <property type="component" value="Chromosome"/>
</dbReference>
<accession>A0ABN6CK21</accession>
<proteinExistence type="predicted"/>
<sequence length="101" mass="11584">MVDEPRWHFLDTREQADGSTVVYHWRLDMTEFACMTSREVISRDSWRCANHVETVQPCQVGEWRTPTCTHENLSPNHSRPHCLICGMNGEVVTDQVLGGTP</sequence>
<evidence type="ECO:0000313" key="1">
    <source>
        <dbReference type="EMBL" id="BCJ45339.1"/>
    </source>
</evidence>
<dbReference type="EMBL" id="AP023356">
    <property type="protein sequence ID" value="BCJ45339.1"/>
    <property type="molecule type" value="Genomic_DNA"/>
</dbReference>
<gene>
    <name evidence="1" type="ORF">Aiant_59960</name>
</gene>
<evidence type="ECO:0000313" key="2">
    <source>
        <dbReference type="Proteomes" id="UP000676967"/>
    </source>
</evidence>
<organism evidence="1 2">
    <name type="scientific">Actinoplanes ianthinogenes</name>
    <dbReference type="NCBI Taxonomy" id="122358"/>
    <lineage>
        <taxon>Bacteria</taxon>
        <taxon>Bacillati</taxon>
        <taxon>Actinomycetota</taxon>
        <taxon>Actinomycetes</taxon>
        <taxon>Micromonosporales</taxon>
        <taxon>Micromonosporaceae</taxon>
        <taxon>Actinoplanes</taxon>
    </lineage>
</organism>
<keyword evidence="2" id="KW-1185">Reference proteome</keyword>
<protein>
    <submittedName>
        <fullName evidence="1">Uncharacterized protein</fullName>
    </submittedName>
</protein>
<dbReference type="RefSeq" id="WP_189336333.1">
    <property type="nucleotide sequence ID" value="NZ_AP023356.1"/>
</dbReference>
<name>A0ABN6CK21_9ACTN</name>